<reference evidence="2" key="3">
    <citation type="submission" date="2015-02" db="UniProtKB">
        <authorList>
            <consortium name="EnsemblProtists"/>
        </authorList>
    </citation>
    <scope>IDENTIFICATION</scope>
    <source>
        <strain evidence="2">DAOM BR144</strain>
    </source>
</reference>
<dbReference type="HOGENOM" id="CLU_2597481_0_0_1"/>
<dbReference type="EnsemblProtists" id="PYU1_T011268">
    <property type="protein sequence ID" value="PYU1_T011268"/>
    <property type="gene ID" value="PYU1_G011243"/>
</dbReference>
<dbReference type="VEuPathDB" id="FungiDB:PYU1_G011243"/>
<name>K3X219_GLOUD</name>
<proteinExistence type="predicted"/>
<keyword evidence="3" id="KW-1185">Reference proteome</keyword>
<feature type="region of interest" description="Disordered" evidence="1">
    <location>
        <begin position="1"/>
        <end position="42"/>
    </location>
</feature>
<protein>
    <submittedName>
        <fullName evidence="2">Uncharacterized protein</fullName>
    </submittedName>
</protein>
<dbReference type="AlphaFoldDB" id="K3X219"/>
<dbReference type="EMBL" id="GL376562">
    <property type="status" value="NOT_ANNOTATED_CDS"/>
    <property type="molecule type" value="Genomic_DNA"/>
</dbReference>
<evidence type="ECO:0000313" key="2">
    <source>
        <dbReference type="EnsemblProtists" id="PYU1_T011268"/>
    </source>
</evidence>
<evidence type="ECO:0000256" key="1">
    <source>
        <dbReference type="SAM" id="MobiDB-lite"/>
    </source>
</evidence>
<sequence length="80" mass="8476">MEQQRSSAGSIGDPRKDPSDNAPPSPQQQHAPEGGAAAPKPSAEFLVHVVQQINQSFQASLTKVVSEIRQEYGLAPALAQ</sequence>
<organism evidence="2 3">
    <name type="scientific">Globisporangium ultimum (strain ATCC 200006 / CBS 805.95 / DAOM BR144)</name>
    <name type="common">Pythium ultimum</name>
    <dbReference type="NCBI Taxonomy" id="431595"/>
    <lineage>
        <taxon>Eukaryota</taxon>
        <taxon>Sar</taxon>
        <taxon>Stramenopiles</taxon>
        <taxon>Oomycota</taxon>
        <taxon>Peronosporomycetes</taxon>
        <taxon>Pythiales</taxon>
        <taxon>Pythiaceae</taxon>
        <taxon>Globisporangium</taxon>
    </lineage>
</organism>
<reference evidence="3" key="2">
    <citation type="submission" date="2010-04" db="EMBL/GenBank/DDBJ databases">
        <authorList>
            <person name="Buell R."/>
            <person name="Hamilton J."/>
            <person name="Hostetler J."/>
        </authorList>
    </citation>
    <scope>NUCLEOTIDE SEQUENCE [LARGE SCALE GENOMIC DNA]</scope>
    <source>
        <strain evidence="3">DAOM:BR144</strain>
    </source>
</reference>
<evidence type="ECO:0000313" key="3">
    <source>
        <dbReference type="Proteomes" id="UP000019132"/>
    </source>
</evidence>
<accession>K3X219</accession>
<dbReference type="Proteomes" id="UP000019132">
    <property type="component" value="Unassembled WGS sequence"/>
</dbReference>
<reference evidence="3" key="1">
    <citation type="journal article" date="2010" name="Genome Biol.">
        <title>Genome sequence of the necrotrophic plant pathogen Pythium ultimum reveals original pathogenicity mechanisms and effector repertoire.</title>
        <authorList>
            <person name="Levesque C.A."/>
            <person name="Brouwer H."/>
            <person name="Cano L."/>
            <person name="Hamilton J.P."/>
            <person name="Holt C."/>
            <person name="Huitema E."/>
            <person name="Raffaele S."/>
            <person name="Robideau G.P."/>
            <person name="Thines M."/>
            <person name="Win J."/>
            <person name="Zerillo M.M."/>
            <person name="Beakes G.W."/>
            <person name="Boore J.L."/>
            <person name="Busam D."/>
            <person name="Dumas B."/>
            <person name="Ferriera S."/>
            <person name="Fuerstenberg S.I."/>
            <person name="Gachon C.M."/>
            <person name="Gaulin E."/>
            <person name="Govers F."/>
            <person name="Grenville-Briggs L."/>
            <person name="Horner N."/>
            <person name="Hostetler J."/>
            <person name="Jiang R.H."/>
            <person name="Johnson J."/>
            <person name="Krajaejun T."/>
            <person name="Lin H."/>
            <person name="Meijer H.J."/>
            <person name="Moore B."/>
            <person name="Morris P."/>
            <person name="Phuntmart V."/>
            <person name="Puiu D."/>
            <person name="Shetty J."/>
            <person name="Stajich J.E."/>
            <person name="Tripathy S."/>
            <person name="Wawra S."/>
            <person name="van West P."/>
            <person name="Whitty B.R."/>
            <person name="Coutinho P.M."/>
            <person name="Henrissat B."/>
            <person name="Martin F."/>
            <person name="Thomas P.D."/>
            <person name="Tyler B.M."/>
            <person name="De Vries R.P."/>
            <person name="Kamoun S."/>
            <person name="Yandell M."/>
            <person name="Tisserat N."/>
            <person name="Buell C.R."/>
        </authorList>
    </citation>
    <scope>NUCLEOTIDE SEQUENCE</scope>
    <source>
        <strain evidence="3">DAOM:BR144</strain>
    </source>
</reference>
<dbReference type="InParanoid" id="K3X219"/>